<gene>
    <name evidence="1" type="ORF">GM415_03480</name>
</gene>
<dbReference type="EMBL" id="CP046400">
    <property type="protein sequence ID" value="QGY39221.1"/>
    <property type="molecule type" value="Genomic_DNA"/>
</dbReference>
<dbReference type="RefSeq" id="WP_158946446.1">
    <property type="nucleotide sequence ID" value="NZ_CP046400.1"/>
</dbReference>
<evidence type="ECO:0000313" key="1">
    <source>
        <dbReference type="EMBL" id="QGY39221.1"/>
    </source>
</evidence>
<reference evidence="1 2" key="1">
    <citation type="submission" date="2019-11" db="EMBL/GenBank/DDBJ databases">
        <authorList>
            <person name="Zheng R.K."/>
            <person name="Sun C.M."/>
        </authorList>
    </citation>
    <scope>NUCLEOTIDE SEQUENCE [LARGE SCALE GENOMIC DNA]</scope>
    <source>
        <strain evidence="1 2">SRB007</strain>
    </source>
</reference>
<dbReference type="Proteomes" id="UP000428328">
    <property type="component" value="Chromosome"/>
</dbReference>
<proteinExistence type="predicted"/>
<accession>A0A6I6JAX6</accession>
<sequence>MKGYYWTVHPKPNACDKCKAMAGLKYISEPERPHPNCKCEIKKHYIGVNIMGVLDGYGSRETHSFSTGQKIVVEVKNLGPFLSGAQVQVDGDVWRDTGHMYPGQSRSFEFTKFGEIPLPWVVMLMYGGADNSSVQYFIRG</sequence>
<protein>
    <submittedName>
        <fullName evidence="1">Uncharacterized protein</fullName>
    </submittedName>
</protein>
<dbReference type="KEGG" id="psel:GM415_03480"/>
<name>A0A6I6JAX6_9BACT</name>
<organism evidence="1 2">
    <name type="scientific">Pseudodesulfovibrio cashew</name>
    <dbReference type="NCBI Taxonomy" id="2678688"/>
    <lineage>
        <taxon>Bacteria</taxon>
        <taxon>Pseudomonadati</taxon>
        <taxon>Thermodesulfobacteriota</taxon>
        <taxon>Desulfovibrionia</taxon>
        <taxon>Desulfovibrionales</taxon>
        <taxon>Desulfovibrionaceae</taxon>
    </lineage>
</organism>
<keyword evidence="2" id="KW-1185">Reference proteome</keyword>
<dbReference type="AlphaFoldDB" id="A0A6I6JAX6"/>
<evidence type="ECO:0000313" key="2">
    <source>
        <dbReference type="Proteomes" id="UP000428328"/>
    </source>
</evidence>